<feature type="region of interest" description="Disordered" evidence="1">
    <location>
        <begin position="311"/>
        <end position="330"/>
    </location>
</feature>
<comment type="caution">
    <text evidence="2">The sequence shown here is derived from an EMBL/GenBank/DDBJ whole genome shotgun (WGS) entry which is preliminary data.</text>
</comment>
<evidence type="ECO:0000313" key="2">
    <source>
        <dbReference type="EMBL" id="PHJ16322.1"/>
    </source>
</evidence>
<evidence type="ECO:0000256" key="1">
    <source>
        <dbReference type="SAM" id="MobiDB-lite"/>
    </source>
</evidence>
<gene>
    <name evidence="2" type="ORF">CSUI_009865</name>
</gene>
<evidence type="ECO:0000313" key="3">
    <source>
        <dbReference type="Proteomes" id="UP000221165"/>
    </source>
</evidence>
<dbReference type="Proteomes" id="UP000221165">
    <property type="component" value="Unassembled WGS sequence"/>
</dbReference>
<sequence length="471" mass="53039">MAFTVGMCTEFEKLLYQADGGADAQAFLEALMEKVQHQVEETNGSIEAFSGHTSGADWCEFPEGIRSDLGERPWERPNSSKDPYEALRVGMYFFDCVEGHPMKCRIQLPPASRIMRSRTLTRGEETMQVNLFWTTGFDRHLAAQESGVDSPAKALLDGILGHLQGLWSEGALDEPGSRPVYIRLPDGLEGHEHGRYVDHEPFRQWFRASVRSSCGGAPGEKICYADLPPHHREEQMLFFNEGTEDEIELTVSLGEELENFRDSDESGQEMFTDLINGLMTKIQNDIKSAHGSVHELRERIVGADWVDYPEGLQSDLGDGPEHLPDPQTEGPDPVLRQYFYECRPGAPVTCLIRLPLTNRVRRTFTRNAGTEDQVAFSLQWSKEFDDFVSIEYGVGQLFLEHVLDELIYAWRFRESAIDGMHYGDDLTIQVRDLQQGFEGTIFVAIPEPMSPDQLGNAVVILEVEGEGLTVE</sequence>
<reference evidence="2 3" key="1">
    <citation type="journal article" date="2017" name="Int. J. Parasitol.">
        <title>The genome of the protozoan parasite Cystoisospora suis and a reverse vaccinology approach to identify vaccine candidates.</title>
        <authorList>
            <person name="Palmieri N."/>
            <person name="Shrestha A."/>
            <person name="Ruttkowski B."/>
            <person name="Beck T."/>
            <person name="Vogl C."/>
            <person name="Tomley F."/>
            <person name="Blake D.P."/>
            <person name="Joachim A."/>
        </authorList>
    </citation>
    <scope>NUCLEOTIDE SEQUENCE [LARGE SCALE GENOMIC DNA]</scope>
    <source>
        <strain evidence="2 3">Wien I</strain>
    </source>
</reference>
<accession>A0A2C6KIJ2</accession>
<keyword evidence="3" id="KW-1185">Reference proteome</keyword>
<dbReference type="EMBL" id="MIGC01006190">
    <property type="protein sequence ID" value="PHJ16322.1"/>
    <property type="molecule type" value="Genomic_DNA"/>
</dbReference>
<dbReference type="AlphaFoldDB" id="A0A2C6KIJ2"/>
<dbReference type="RefSeq" id="XP_067918051.1">
    <property type="nucleotide sequence ID" value="XM_068069974.1"/>
</dbReference>
<proteinExistence type="predicted"/>
<organism evidence="2 3">
    <name type="scientific">Cystoisospora suis</name>
    <dbReference type="NCBI Taxonomy" id="483139"/>
    <lineage>
        <taxon>Eukaryota</taxon>
        <taxon>Sar</taxon>
        <taxon>Alveolata</taxon>
        <taxon>Apicomplexa</taxon>
        <taxon>Conoidasida</taxon>
        <taxon>Coccidia</taxon>
        <taxon>Eucoccidiorida</taxon>
        <taxon>Eimeriorina</taxon>
        <taxon>Sarcocystidae</taxon>
        <taxon>Cystoisospora</taxon>
    </lineage>
</organism>
<protein>
    <submittedName>
        <fullName evidence="2">Uncharacterized protein</fullName>
    </submittedName>
</protein>
<name>A0A2C6KIJ2_9APIC</name>
<dbReference type="VEuPathDB" id="ToxoDB:CSUI_009865"/>
<dbReference type="GeneID" id="94433185"/>